<name>A0A0H3U838_9BACT</name>
<protein>
    <submittedName>
        <fullName evidence="1">Uncharacterized protein</fullName>
    </submittedName>
</protein>
<accession>A0A0H3U838</accession>
<proteinExistence type="predicted"/>
<reference evidence="1" key="1">
    <citation type="submission" date="2013-08" db="EMBL/GenBank/DDBJ databases">
        <title>Comparison of modified E. coli strains.</title>
        <authorList>
            <person name="Juergensen J."/>
            <person name="Bonge A."/>
            <person name="Streit W.R."/>
        </authorList>
    </citation>
    <scope>NUCLEOTIDE SEQUENCE</scope>
</reference>
<dbReference type="AlphaFoldDB" id="A0A0H3U838"/>
<dbReference type="EMBL" id="KF540246">
    <property type="protein sequence ID" value="AIF26779.1"/>
    <property type="molecule type" value="Genomic_DNA"/>
</dbReference>
<sequence>MRHFSAKMLLIAATALFFSCQKEQQEEKKDPQAPVIAAAALTGVNGETTVRAGAPVKFTADVTVQNSELDTYTIEIKKGDDVIGLAGGILSGASAKIEETIEVAVNPQTLEAEFTPTVYVKVTNKNDQYVEKTLDAASVCKICPPSLMDVYYMVDNNGACYELSKMADKGCYRSYVDLEGIGANITICEKVTGTGAVDPSGKTWAFETPTSEFGLKYIGFNAITEELFKMVNYTVTMNRLEMDKDCNKWNVYWEQVLVPDCEVVFLNFNDKMKLQSNRFANAVDNTARYIGDYGEKFECYYVDDTNWFIIKGQWSDNTVVWVTGEGASLPMDPYTDGHPLDWFKGNPDCAYSAVSCVRESESVYSALLYMKETFAIKLYDYWSWANELAWTSITPETIVISPMEEDPETGKVDGNYGNAGPAFTEGFYTLTYNKLTKEVSLVAYTGSFCGTIAGKEGPGPEPPTPGTSDLYLVNGDGSAASMELVNGTKFITKDGNVAGSTFVFAEKLTEAGAIDWSGKVYGMKGGVISEISEGGDYIARDPVYDVYGKTPWKVYFDTAKKELTYQEGIAKTGMGDMGDGTLVIWVLPLPHNCEFFVDGFDKALSKMVNLAVFDNIDDSKGTARYIGYSENYETYYRKDQGWLILTNNICKQQLLLIGKNASFGQEPYTEYPIIETDIPRTPGQTLPLNRLNEDEYSSYIYMADDASFQVYTNYAWGALNNTWESDTPNLVTRENFYAKLGTDFVPGLYQITFNMNTNKVKLEVVEPEPPTPLNTLYLVNGDGSTDEMVLVEGKKFITKDGNAVGSTFVFAEKLTEAGAIDWSGRVYGMKKGAISQISEGGDYISRDPIYDVYGKTPWKVYFDADAKEVIYQEGVAKSGMGDMGDGTLVIWVLPLPHNCEFFVDGFDKNLSEMVNLAVFDNIDDTKGTARYIGYGENYETYYRKDQGWLILTNNICKQQMLMIGKNASFGQSPYTEYPIIETDIPRTPGQTLPLNRLTEDTYSSYIYMADDASFQIYTNYAWGALNNTWESTTPNLVTRENFYAKLGTDFVPGLYQVTFNNTTNEVTLVSK</sequence>
<evidence type="ECO:0000313" key="1">
    <source>
        <dbReference type="EMBL" id="AIF26779.1"/>
    </source>
</evidence>
<dbReference type="PROSITE" id="PS51257">
    <property type="entry name" value="PROKAR_LIPOPROTEIN"/>
    <property type="match status" value="1"/>
</dbReference>
<organism evidence="1">
    <name type="scientific">uncultured bacterium fosmid pJB92C9</name>
    <dbReference type="NCBI Taxonomy" id="1478074"/>
    <lineage>
        <taxon>Bacteria</taxon>
        <taxon>environmental samples</taxon>
    </lineage>
</organism>